<dbReference type="Proteomes" id="UP000626109">
    <property type="component" value="Unassembled WGS sequence"/>
</dbReference>
<dbReference type="EMBL" id="CAJNNW010028005">
    <property type="protein sequence ID" value="CAE8694205.1"/>
    <property type="molecule type" value="Genomic_DNA"/>
</dbReference>
<gene>
    <name evidence="2" type="ORF">PGLA2088_LOCUS28735</name>
</gene>
<evidence type="ECO:0000256" key="1">
    <source>
        <dbReference type="SAM" id="SignalP"/>
    </source>
</evidence>
<proteinExistence type="predicted"/>
<protein>
    <submittedName>
        <fullName evidence="2">Uncharacterized protein</fullName>
    </submittedName>
</protein>
<evidence type="ECO:0000313" key="3">
    <source>
        <dbReference type="Proteomes" id="UP000626109"/>
    </source>
</evidence>
<organism evidence="2 3">
    <name type="scientific">Polarella glacialis</name>
    <name type="common">Dinoflagellate</name>
    <dbReference type="NCBI Taxonomy" id="89957"/>
    <lineage>
        <taxon>Eukaryota</taxon>
        <taxon>Sar</taxon>
        <taxon>Alveolata</taxon>
        <taxon>Dinophyceae</taxon>
        <taxon>Suessiales</taxon>
        <taxon>Suessiaceae</taxon>
        <taxon>Polarella</taxon>
    </lineage>
</organism>
<keyword evidence="1" id="KW-0732">Signal</keyword>
<evidence type="ECO:0000313" key="2">
    <source>
        <dbReference type="EMBL" id="CAE8694205.1"/>
    </source>
</evidence>
<feature type="signal peptide" evidence="1">
    <location>
        <begin position="1"/>
        <end position="23"/>
    </location>
</feature>
<reference evidence="2" key="1">
    <citation type="submission" date="2021-02" db="EMBL/GenBank/DDBJ databases">
        <authorList>
            <person name="Dougan E. K."/>
            <person name="Rhodes N."/>
            <person name="Thang M."/>
            <person name="Chan C."/>
        </authorList>
    </citation>
    <scope>NUCLEOTIDE SEQUENCE</scope>
</reference>
<name>A0A813K6X5_POLGL</name>
<sequence>IRYQSFKMFYLLLVTALAPELFARKVGAEESHLISDDACLNSESGPACALHALQHSKMPVALPKGSRSTRHRRHNDDVVDGVSTAKSFAKSVASDRLGIFLQIGNPSLWPDMLGCLPSVADAYANIGVHISFLEGSFPNATKREIANSVRALSMRISLYTLTVPNLGEDIGQFLAQLEQAEGEGLQYDFILKVHTKTDTNWRSLGLQSMCGTKWQVRSAIQQFHEKPDVDLIGPVGLVYGATTPLSDIYPSLWGVHILNIAEAARGQPFWGCNDDNVRYVHDQVCPDLLFDNKSPAIAAGTMFW</sequence>
<feature type="non-terminal residue" evidence="2">
    <location>
        <position position="1"/>
    </location>
</feature>
<dbReference type="AlphaFoldDB" id="A0A813K6X5"/>
<accession>A0A813K6X5</accession>
<feature type="non-terminal residue" evidence="2">
    <location>
        <position position="304"/>
    </location>
</feature>
<comment type="caution">
    <text evidence="2">The sequence shown here is derived from an EMBL/GenBank/DDBJ whole genome shotgun (WGS) entry which is preliminary data.</text>
</comment>
<feature type="chain" id="PRO_5033020502" evidence="1">
    <location>
        <begin position="24"/>
        <end position="304"/>
    </location>
</feature>